<dbReference type="STRING" id="1802401.A3B21_02540"/>
<gene>
    <name evidence="2" type="ORF">A3B21_02540</name>
</gene>
<proteinExistence type="predicted"/>
<dbReference type="AlphaFoldDB" id="A0A1F7UP20"/>
<keyword evidence="1" id="KW-0812">Transmembrane</keyword>
<name>A0A1F7UP20_9BACT</name>
<evidence type="ECO:0000256" key="1">
    <source>
        <dbReference type="SAM" id="Phobius"/>
    </source>
</evidence>
<reference evidence="2 3" key="1">
    <citation type="journal article" date="2016" name="Nat. Commun.">
        <title>Thousands of microbial genomes shed light on interconnected biogeochemical processes in an aquifer system.</title>
        <authorList>
            <person name="Anantharaman K."/>
            <person name="Brown C.T."/>
            <person name="Hug L.A."/>
            <person name="Sharon I."/>
            <person name="Castelle C.J."/>
            <person name="Probst A.J."/>
            <person name="Thomas B.C."/>
            <person name="Singh A."/>
            <person name="Wilkins M.J."/>
            <person name="Karaoz U."/>
            <person name="Brodie E.L."/>
            <person name="Williams K.H."/>
            <person name="Hubbard S.S."/>
            <person name="Banfield J.F."/>
        </authorList>
    </citation>
    <scope>NUCLEOTIDE SEQUENCE [LARGE SCALE GENOMIC DNA]</scope>
</reference>
<keyword evidence="1" id="KW-1133">Transmembrane helix</keyword>
<keyword evidence="1" id="KW-0472">Membrane</keyword>
<sequence>MKKGIARLIPTAVGMGGFTIIEVFISVAAATLIFAALLNIVLISQKTFTRLSDRAEIVQNGRVALERISRELRQADALVTTLPSFEIKFQDGHEPLTLNYIRYYLQDGALYRELSYYSFPNAPSVHVRAADTDPDGNPPQINILDNEIMAEYITTMQFSETPIITIELTLIKGAVTSSIETAIYARNVHAL</sequence>
<evidence type="ECO:0000313" key="2">
    <source>
        <dbReference type="EMBL" id="OGL80021.1"/>
    </source>
</evidence>
<dbReference type="EMBL" id="MGEJ01000017">
    <property type="protein sequence ID" value="OGL80021.1"/>
    <property type="molecule type" value="Genomic_DNA"/>
</dbReference>
<dbReference type="Proteomes" id="UP000176897">
    <property type="component" value="Unassembled WGS sequence"/>
</dbReference>
<evidence type="ECO:0008006" key="4">
    <source>
        <dbReference type="Google" id="ProtNLM"/>
    </source>
</evidence>
<protein>
    <recommendedName>
        <fullName evidence="4">Type II secretion system protein J</fullName>
    </recommendedName>
</protein>
<feature type="transmembrane region" description="Helical" evidence="1">
    <location>
        <begin position="20"/>
        <end position="42"/>
    </location>
</feature>
<accession>A0A1F7UP20</accession>
<evidence type="ECO:0000313" key="3">
    <source>
        <dbReference type="Proteomes" id="UP000176897"/>
    </source>
</evidence>
<organism evidence="2 3">
    <name type="scientific">Candidatus Uhrbacteria bacterium RIFCSPLOWO2_01_FULL_47_24</name>
    <dbReference type="NCBI Taxonomy" id="1802401"/>
    <lineage>
        <taxon>Bacteria</taxon>
        <taxon>Candidatus Uhriibacteriota</taxon>
    </lineage>
</organism>
<comment type="caution">
    <text evidence="2">The sequence shown here is derived from an EMBL/GenBank/DDBJ whole genome shotgun (WGS) entry which is preliminary data.</text>
</comment>